<accession>A0A806KLG6</accession>
<evidence type="ECO:0000313" key="1">
    <source>
        <dbReference type="EMBL" id="AGS54346.1"/>
    </source>
</evidence>
<reference evidence="1" key="1">
    <citation type="submission" date="2012-03" db="EMBL/GenBank/DDBJ databases">
        <title>Functional metagenomics reveals considerable lignocellulase gene clusters in the gut microbiome of a wood-feeding higher termite.</title>
        <authorList>
            <person name="Liu N."/>
        </authorList>
    </citation>
    <scope>NUCLEOTIDE SEQUENCE</scope>
</reference>
<dbReference type="AlphaFoldDB" id="A0A806KLG6"/>
<organism evidence="1">
    <name type="scientific">uncultured bacterium contig00201</name>
    <dbReference type="NCBI Taxonomy" id="1181608"/>
    <lineage>
        <taxon>Bacteria</taxon>
        <taxon>environmental samples</taxon>
    </lineage>
</organism>
<sequence length="86" mass="9423">MKFIEGADVVIHDAQYFEDEYSSHVGWGHATPAHAVDTATKGQAKKLVLFHYEPGHTDEQLAEVEKKYAGNALEVVVAKEGLVVEA</sequence>
<dbReference type="InterPro" id="IPR036866">
    <property type="entry name" value="RibonucZ/Hydroxyglut_hydro"/>
</dbReference>
<dbReference type="Gene3D" id="3.60.15.10">
    <property type="entry name" value="Ribonuclease Z/Hydroxyacylglutathione hydrolase-like"/>
    <property type="match status" value="1"/>
</dbReference>
<name>A0A806KLG6_9BACT</name>
<dbReference type="SUPFAM" id="SSF56281">
    <property type="entry name" value="Metallo-hydrolase/oxidoreductase"/>
    <property type="match status" value="1"/>
</dbReference>
<proteinExistence type="predicted"/>
<dbReference type="EMBL" id="JQ844291">
    <property type="protein sequence ID" value="AGS54346.1"/>
    <property type="molecule type" value="Genomic_DNA"/>
</dbReference>
<protein>
    <submittedName>
        <fullName evidence="1">Beta-lactamase-like protein</fullName>
    </submittedName>
</protein>